<dbReference type="Proteomes" id="UP000236742">
    <property type="component" value="Unassembled WGS sequence"/>
</dbReference>
<dbReference type="PIRSF" id="PIRSF005644">
    <property type="entry name" value="Hdrgns_mtr_HypE"/>
    <property type="match status" value="1"/>
</dbReference>
<reference evidence="4 5" key="1">
    <citation type="submission" date="2016-10" db="EMBL/GenBank/DDBJ databases">
        <authorList>
            <person name="de Groot N.N."/>
        </authorList>
    </citation>
    <scope>NUCLEOTIDE SEQUENCE [LARGE SCALE GENOMIC DNA]</scope>
    <source>
        <strain evidence="4 5">DSM 23413</strain>
    </source>
</reference>
<sequence>MKHATFEKGVVEMGHGAGGRDMADLIRHLFVTAFDNPDLTGEEDQAILSFPAGRMAISTDAFVVSPMFFPGGDIGALAVNGTVNDVAMGGADPVALSASFILEEGLPLADLARVVGSMAQAARTAGVHIVTGDTKVVERGKGDGIFITTTGFGQVREGVSLSARNGRPGDVVLVSGTLGDHGVAVMGRREGFDFDTNIVSDCAALNGLAGALLDAVPQTRLMRDPTRGGLAAVLNEIAEASRVGIAIREDALPIRPGVAGACEILGLDPLYVANEGKLVAVVPPEQAEIALAALRAHPLGREAAIIGELRADPDHFVEMETAFGGRRMVDWIAGEQLPRIC</sequence>
<dbReference type="Pfam" id="PF00586">
    <property type="entry name" value="AIRS"/>
    <property type="match status" value="1"/>
</dbReference>
<evidence type="ECO:0000256" key="1">
    <source>
        <dbReference type="ARBA" id="ARBA00006243"/>
    </source>
</evidence>
<evidence type="ECO:0000259" key="2">
    <source>
        <dbReference type="Pfam" id="PF00586"/>
    </source>
</evidence>
<feature type="domain" description="PurM-like N-terminal" evidence="2">
    <location>
        <begin position="43"/>
        <end position="155"/>
    </location>
</feature>
<dbReference type="InterPro" id="IPR010918">
    <property type="entry name" value="PurM-like_C_dom"/>
</dbReference>
<evidence type="ECO:0000313" key="5">
    <source>
        <dbReference type="Proteomes" id="UP000236742"/>
    </source>
</evidence>
<dbReference type="SUPFAM" id="SSF55326">
    <property type="entry name" value="PurM N-terminal domain-like"/>
    <property type="match status" value="1"/>
</dbReference>
<gene>
    <name evidence="4" type="ORF">SAMN05421751_10487</name>
</gene>
<dbReference type="PANTHER" id="PTHR30303:SF0">
    <property type="entry name" value="CARBAMOYL DEHYDRATASE HYPE"/>
    <property type="match status" value="1"/>
</dbReference>
<evidence type="ECO:0000259" key="3">
    <source>
        <dbReference type="Pfam" id="PF02769"/>
    </source>
</evidence>
<proteinExistence type="inferred from homology"/>
<dbReference type="SUPFAM" id="SSF56042">
    <property type="entry name" value="PurM C-terminal domain-like"/>
    <property type="match status" value="1"/>
</dbReference>
<keyword evidence="5" id="KW-1185">Reference proteome</keyword>
<feature type="domain" description="PurM-like C-terminal" evidence="3">
    <location>
        <begin position="167"/>
        <end position="318"/>
    </location>
</feature>
<dbReference type="CDD" id="cd02197">
    <property type="entry name" value="HypE"/>
    <property type="match status" value="1"/>
</dbReference>
<dbReference type="OrthoDB" id="9801934at2"/>
<name>A0A1H5UKQ3_9RHOB</name>
<dbReference type="Gene3D" id="3.90.650.10">
    <property type="entry name" value="PurM-like C-terminal domain"/>
    <property type="match status" value="1"/>
</dbReference>
<accession>A0A1H5UKQ3</accession>
<dbReference type="Gene3D" id="3.30.1330.10">
    <property type="entry name" value="PurM-like, N-terminal domain"/>
    <property type="match status" value="1"/>
</dbReference>
<dbReference type="InterPro" id="IPR036921">
    <property type="entry name" value="PurM-like_N_sf"/>
</dbReference>
<dbReference type="AlphaFoldDB" id="A0A1H5UKQ3"/>
<dbReference type="InterPro" id="IPR016188">
    <property type="entry name" value="PurM-like_N"/>
</dbReference>
<dbReference type="RefSeq" id="WP_104007319.1">
    <property type="nucleotide sequence ID" value="NZ_FNVD01000004.1"/>
</dbReference>
<dbReference type="InterPro" id="IPR036676">
    <property type="entry name" value="PurM-like_C_sf"/>
</dbReference>
<dbReference type="Pfam" id="PF02769">
    <property type="entry name" value="AIRS_C"/>
    <property type="match status" value="1"/>
</dbReference>
<evidence type="ECO:0000313" key="4">
    <source>
        <dbReference type="EMBL" id="SEF74837.1"/>
    </source>
</evidence>
<protein>
    <submittedName>
        <fullName evidence="4">Hydrogenase expression/formation protein HypE</fullName>
    </submittedName>
</protein>
<dbReference type="GO" id="GO:0051604">
    <property type="term" value="P:protein maturation"/>
    <property type="evidence" value="ECO:0007669"/>
    <property type="project" value="TreeGrafter"/>
</dbReference>
<dbReference type="PANTHER" id="PTHR30303">
    <property type="entry name" value="HYDROGENASE ISOENZYMES FORMATION PROTEIN HYPE"/>
    <property type="match status" value="1"/>
</dbReference>
<dbReference type="NCBIfam" id="TIGR02124">
    <property type="entry name" value="hypE"/>
    <property type="match status" value="1"/>
</dbReference>
<dbReference type="InterPro" id="IPR011854">
    <property type="entry name" value="HypE"/>
</dbReference>
<comment type="similarity">
    <text evidence="1">Belongs to the HypE family.</text>
</comment>
<dbReference type="EMBL" id="FNVD01000004">
    <property type="protein sequence ID" value="SEF74837.1"/>
    <property type="molecule type" value="Genomic_DNA"/>
</dbReference>
<organism evidence="4 5">
    <name type="scientific">Jhaorihella thermophila</name>
    <dbReference type="NCBI Taxonomy" id="488547"/>
    <lineage>
        <taxon>Bacteria</taxon>
        <taxon>Pseudomonadati</taxon>
        <taxon>Pseudomonadota</taxon>
        <taxon>Alphaproteobacteria</taxon>
        <taxon>Rhodobacterales</taxon>
        <taxon>Paracoccaceae</taxon>
        <taxon>Jhaorihella</taxon>
    </lineage>
</organism>